<dbReference type="CDD" id="cd19941">
    <property type="entry name" value="TIL"/>
    <property type="match status" value="1"/>
</dbReference>
<dbReference type="GO" id="GO:0030414">
    <property type="term" value="F:peptidase inhibitor activity"/>
    <property type="evidence" value="ECO:0007669"/>
    <property type="project" value="UniProtKB-KW"/>
</dbReference>
<dbReference type="AlphaFoldDB" id="A0A9N9MDT8"/>
<gene>
    <name evidence="5" type="ORF">CEUTPL_LOCUS516</name>
</gene>
<evidence type="ECO:0000256" key="1">
    <source>
        <dbReference type="ARBA" id="ARBA00022690"/>
    </source>
</evidence>
<name>A0A9N9MDT8_9CUCU</name>
<evidence type="ECO:0000313" key="5">
    <source>
        <dbReference type="EMBL" id="CAG9759774.1"/>
    </source>
</evidence>
<keyword evidence="1" id="KW-0646">Protease inhibitor</keyword>
<reference evidence="5" key="1">
    <citation type="submission" date="2022-01" db="EMBL/GenBank/DDBJ databases">
        <authorList>
            <person name="King R."/>
        </authorList>
    </citation>
    <scope>NUCLEOTIDE SEQUENCE</scope>
</reference>
<keyword evidence="3" id="KW-0732">Signal</keyword>
<dbReference type="OrthoDB" id="6753992at2759"/>
<dbReference type="InterPro" id="IPR051368">
    <property type="entry name" value="SerProtInhib-TIL_Domain"/>
</dbReference>
<feature type="signal peptide" evidence="3">
    <location>
        <begin position="1"/>
        <end position="22"/>
    </location>
</feature>
<keyword evidence="6" id="KW-1185">Reference proteome</keyword>
<feature type="chain" id="PRO_5040176004" description="TIL domain-containing protein" evidence="3">
    <location>
        <begin position="23"/>
        <end position="82"/>
    </location>
</feature>
<dbReference type="Pfam" id="PF01826">
    <property type="entry name" value="TIL"/>
    <property type="match status" value="1"/>
</dbReference>
<dbReference type="Gene3D" id="2.10.25.10">
    <property type="entry name" value="Laminin"/>
    <property type="match status" value="1"/>
</dbReference>
<evidence type="ECO:0000313" key="6">
    <source>
        <dbReference type="Proteomes" id="UP001152799"/>
    </source>
</evidence>
<dbReference type="InterPro" id="IPR002919">
    <property type="entry name" value="TIL_dom"/>
</dbReference>
<dbReference type="PANTHER" id="PTHR23259:SF70">
    <property type="entry name" value="ACCESSORY GLAND PROTEIN ACP62F-RELATED"/>
    <property type="match status" value="1"/>
</dbReference>
<evidence type="ECO:0000256" key="2">
    <source>
        <dbReference type="ARBA" id="ARBA00023157"/>
    </source>
</evidence>
<evidence type="ECO:0000259" key="4">
    <source>
        <dbReference type="Pfam" id="PF01826"/>
    </source>
</evidence>
<dbReference type="InterPro" id="IPR036084">
    <property type="entry name" value="Ser_inhib-like_sf"/>
</dbReference>
<sequence length="82" mass="8925">MYSIKAIFALVFVCLMIFEVHSAATSRGCSQPFEEYNSCGSACEENCSGVPQACILVCKQGCFCRHGYVRGSNGNCIQHSEC</sequence>
<feature type="domain" description="TIL" evidence="4">
    <location>
        <begin position="32"/>
        <end position="82"/>
    </location>
</feature>
<dbReference type="EMBL" id="OU892277">
    <property type="protein sequence ID" value="CAG9759774.1"/>
    <property type="molecule type" value="Genomic_DNA"/>
</dbReference>
<organism evidence="5 6">
    <name type="scientific">Ceutorhynchus assimilis</name>
    <name type="common">cabbage seed weevil</name>
    <dbReference type="NCBI Taxonomy" id="467358"/>
    <lineage>
        <taxon>Eukaryota</taxon>
        <taxon>Metazoa</taxon>
        <taxon>Ecdysozoa</taxon>
        <taxon>Arthropoda</taxon>
        <taxon>Hexapoda</taxon>
        <taxon>Insecta</taxon>
        <taxon>Pterygota</taxon>
        <taxon>Neoptera</taxon>
        <taxon>Endopterygota</taxon>
        <taxon>Coleoptera</taxon>
        <taxon>Polyphaga</taxon>
        <taxon>Cucujiformia</taxon>
        <taxon>Curculionidae</taxon>
        <taxon>Ceutorhynchinae</taxon>
        <taxon>Ceutorhynchus</taxon>
    </lineage>
</organism>
<evidence type="ECO:0000256" key="3">
    <source>
        <dbReference type="SAM" id="SignalP"/>
    </source>
</evidence>
<keyword evidence="2" id="KW-1015">Disulfide bond</keyword>
<protein>
    <recommendedName>
        <fullName evidence="4">TIL domain-containing protein</fullName>
    </recommendedName>
</protein>
<dbReference type="Proteomes" id="UP001152799">
    <property type="component" value="Chromosome 1"/>
</dbReference>
<proteinExistence type="predicted"/>
<dbReference type="SUPFAM" id="SSF57567">
    <property type="entry name" value="Serine protease inhibitors"/>
    <property type="match status" value="1"/>
</dbReference>
<accession>A0A9N9MDT8</accession>
<dbReference type="PANTHER" id="PTHR23259">
    <property type="entry name" value="RIDDLE"/>
    <property type="match status" value="1"/>
</dbReference>